<evidence type="ECO:0000313" key="4">
    <source>
        <dbReference type="Proteomes" id="UP000266721"/>
    </source>
</evidence>
<evidence type="ECO:0000313" key="3">
    <source>
        <dbReference type="EMBL" id="OPL33437.1"/>
    </source>
</evidence>
<evidence type="ECO:0000256" key="2">
    <source>
        <dbReference type="SAM" id="Phobius"/>
    </source>
</evidence>
<dbReference type="Proteomes" id="UP000266721">
    <property type="component" value="Unassembled WGS sequence"/>
</dbReference>
<keyword evidence="2" id="KW-1133">Transmembrane helix</keyword>
<dbReference type="AlphaFoldDB" id="A0A3L5TU08"/>
<keyword evidence="2" id="KW-0472">Membrane</keyword>
<feature type="region of interest" description="Disordered" evidence="1">
    <location>
        <begin position="244"/>
        <end position="272"/>
    </location>
</feature>
<proteinExistence type="predicted"/>
<keyword evidence="2" id="KW-0812">Transmembrane</keyword>
<organism evidence="3 4">
    <name type="scientific">Mytilus galloprovincialis</name>
    <name type="common">Mediterranean mussel</name>
    <dbReference type="NCBI Taxonomy" id="29158"/>
    <lineage>
        <taxon>Eukaryota</taxon>
        <taxon>Metazoa</taxon>
        <taxon>Spiralia</taxon>
        <taxon>Lophotrochozoa</taxon>
        <taxon>Mollusca</taxon>
        <taxon>Bivalvia</taxon>
        <taxon>Autobranchia</taxon>
        <taxon>Pteriomorphia</taxon>
        <taxon>Mytilida</taxon>
        <taxon>Mytiloidea</taxon>
        <taxon>Mytilidae</taxon>
        <taxon>Mytilinae</taxon>
        <taxon>Mytilus</taxon>
    </lineage>
</organism>
<reference evidence="3 4" key="1">
    <citation type="journal article" date="2016" name="PLoS ONE">
        <title>A First Insight into the Genome of the Filter-Feeder Mussel Mytilus galloprovincialis.</title>
        <authorList>
            <person name="Murgarella M."/>
            <person name="Puiu D."/>
            <person name="Novoa B."/>
            <person name="Figueras A."/>
            <person name="Posada D."/>
            <person name="Canchaya C."/>
        </authorList>
    </citation>
    <scope>NUCLEOTIDE SEQUENCE [LARGE SCALE GENOMIC DNA]</scope>
    <source>
        <tissue evidence="3">Muscle</tissue>
    </source>
</reference>
<feature type="transmembrane region" description="Helical" evidence="2">
    <location>
        <begin position="89"/>
        <end position="112"/>
    </location>
</feature>
<dbReference type="EMBL" id="KV582998">
    <property type="protein sequence ID" value="OPL33437.1"/>
    <property type="molecule type" value="Genomic_DNA"/>
</dbReference>
<keyword evidence="4" id="KW-1185">Reference proteome</keyword>
<name>A0A3L5TU08_MYTGA</name>
<accession>A0A3L5TU08</accession>
<feature type="non-terminal residue" evidence="3">
    <location>
        <position position="1"/>
    </location>
</feature>
<evidence type="ECO:0000256" key="1">
    <source>
        <dbReference type="SAM" id="MobiDB-lite"/>
    </source>
</evidence>
<sequence length="272" mass="29798">MAKHTDLYIMAVSQSGSSRSISTNPGGCAANQVPSSRTSHADSLLITLTEYVFTTTTSTTTMMPTTSSNDSSITNPSTGESSSGGSNTAAVVGAVLSILLLIAIIIIAFLIYQKYFKGKKSQIQHRQSMKGNCTDIKQPLPPDSDFTLSELNLKREPTMSDDLVVDSLSPRDRAIPMEQYKNPNSNDYNSRPKLVSRQDKISVECLENDRTLDEKTRHLANSNSPFAMTSTIYQQPEPLNDALRRNLTPLPEQPRPPTSSAIRTKPLPPIHN</sequence>
<feature type="region of interest" description="Disordered" evidence="1">
    <location>
        <begin position="60"/>
        <end position="86"/>
    </location>
</feature>
<protein>
    <submittedName>
        <fullName evidence="3">Uncharacterized protein</fullName>
    </submittedName>
</protein>
<gene>
    <name evidence="3" type="ORF">AM593_08584</name>
</gene>
<comment type="caution">
    <text evidence="3">The sequence shown here is derived from an EMBL/GenBank/DDBJ whole genome shotgun (WGS) entry which is preliminary data.</text>
</comment>